<keyword evidence="1" id="KW-1185">Reference proteome</keyword>
<sequence>MSLLRGLGKKHIELATKWVAPVITYGTAASLGVVYFTDWKVVLQYVPFYNTKFEE</sequence>
<dbReference type="Gene3D" id="1.20.5.220">
    <property type="match status" value="1"/>
</dbReference>
<dbReference type="RefSeq" id="XP_018333484.1">
    <property type="nucleotide sequence ID" value="XM_018477982.2"/>
</dbReference>
<dbReference type="FunCoup" id="A0A1W4XBT4">
    <property type="interactions" value="381"/>
</dbReference>
<dbReference type="InterPro" id="IPR029027">
    <property type="entry name" value="Single_a-helix_sf"/>
</dbReference>
<dbReference type="SUPFAM" id="SSF81518">
    <property type="entry name" value="Subunit XI (6.4 kDa protein) of cytochrome bc1 complex (Ubiquinol-cytochrome c reductase)"/>
    <property type="match status" value="1"/>
</dbReference>
<dbReference type="FunFam" id="1.20.5.220:FF:000005">
    <property type="entry name" value="cytochrome b-c1 complex subunit 10"/>
    <property type="match status" value="1"/>
</dbReference>
<dbReference type="GO" id="GO:0006122">
    <property type="term" value="P:mitochondrial electron transport, ubiquinol to cytochrome c"/>
    <property type="evidence" value="ECO:0007669"/>
    <property type="project" value="InterPro"/>
</dbReference>
<organism evidence="1 2">
    <name type="scientific">Agrilus planipennis</name>
    <name type="common">Emerald ash borer</name>
    <name type="synonym">Agrilus marcopoli</name>
    <dbReference type="NCBI Taxonomy" id="224129"/>
    <lineage>
        <taxon>Eukaryota</taxon>
        <taxon>Metazoa</taxon>
        <taxon>Ecdysozoa</taxon>
        <taxon>Arthropoda</taxon>
        <taxon>Hexapoda</taxon>
        <taxon>Insecta</taxon>
        <taxon>Pterygota</taxon>
        <taxon>Neoptera</taxon>
        <taxon>Endopterygota</taxon>
        <taxon>Coleoptera</taxon>
        <taxon>Polyphaga</taxon>
        <taxon>Elateriformia</taxon>
        <taxon>Buprestoidea</taxon>
        <taxon>Buprestidae</taxon>
        <taxon>Agrilinae</taxon>
        <taxon>Agrilus</taxon>
    </lineage>
</organism>
<name>A0A1W4XBT4_AGRPL</name>
<protein>
    <submittedName>
        <fullName evidence="2">Cytochrome b-c1 complex subunit 10-like</fullName>
    </submittedName>
</protein>
<proteinExistence type="predicted"/>
<dbReference type="KEGG" id="apln:108742688"/>
<dbReference type="GO" id="GO:0005743">
    <property type="term" value="C:mitochondrial inner membrane"/>
    <property type="evidence" value="ECO:0007669"/>
    <property type="project" value="TreeGrafter"/>
</dbReference>
<dbReference type="STRING" id="224129.A0A1W4XBT4"/>
<reference evidence="2" key="1">
    <citation type="submission" date="2025-08" db="UniProtKB">
        <authorList>
            <consortium name="RefSeq"/>
        </authorList>
    </citation>
    <scope>IDENTIFICATION</scope>
    <source>
        <tissue evidence="2">Entire body</tissue>
    </source>
</reference>
<dbReference type="GeneID" id="108742688"/>
<dbReference type="PANTHER" id="PTHR15420">
    <property type="entry name" value="UBIQUINOL-CYTOCHROME C REDUCTASE COMPLEX 6.4 KD PROTEIN"/>
    <property type="match status" value="1"/>
</dbReference>
<dbReference type="PANTHER" id="PTHR15420:SF2">
    <property type="entry name" value="CYTOCHROME B-C1 COMPLEX SUBUNIT 10"/>
    <property type="match status" value="1"/>
</dbReference>
<dbReference type="OrthoDB" id="15743at2759"/>
<dbReference type="InParanoid" id="A0A1W4XBT4"/>
<dbReference type="Pfam" id="PF08997">
    <property type="entry name" value="UCR_6-4kD"/>
    <property type="match status" value="1"/>
</dbReference>
<dbReference type="AlphaFoldDB" id="A0A1W4XBT4"/>
<evidence type="ECO:0000313" key="2">
    <source>
        <dbReference type="RefSeq" id="XP_018333484.1"/>
    </source>
</evidence>
<evidence type="ECO:0000313" key="1">
    <source>
        <dbReference type="Proteomes" id="UP000192223"/>
    </source>
</evidence>
<accession>A0A1W4XBT4</accession>
<dbReference type="InterPro" id="IPR015089">
    <property type="entry name" value="UQCR"/>
</dbReference>
<dbReference type="Proteomes" id="UP000192223">
    <property type="component" value="Unplaced"/>
</dbReference>
<gene>
    <name evidence="2" type="primary">LOC108742688</name>
</gene>